<organism evidence="2 3">
    <name type="scientific">Phytophthora lilii</name>
    <dbReference type="NCBI Taxonomy" id="2077276"/>
    <lineage>
        <taxon>Eukaryota</taxon>
        <taxon>Sar</taxon>
        <taxon>Stramenopiles</taxon>
        <taxon>Oomycota</taxon>
        <taxon>Peronosporomycetes</taxon>
        <taxon>Peronosporales</taxon>
        <taxon>Peronosporaceae</taxon>
        <taxon>Phytophthora</taxon>
    </lineage>
</organism>
<feature type="domain" description="Rhodanese" evidence="1">
    <location>
        <begin position="171"/>
        <end position="214"/>
    </location>
</feature>
<dbReference type="InterPro" id="IPR001763">
    <property type="entry name" value="Rhodanese-like_dom"/>
</dbReference>
<dbReference type="PROSITE" id="PS50206">
    <property type="entry name" value="RHODANESE_3"/>
    <property type="match status" value="1"/>
</dbReference>
<dbReference type="AlphaFoldDB" id="A0A9W6WW08"/>
<reference evidence="2" key="1">
    <citation type="submission" date="2023-04" db="EMBL/GenBank/DDBJ databases">
        <title>Phytophthora lilii NBRC 32176.</title>
        <authorList>
            <person name="Ichikawa N."/>
            <person name="Sato H."/>
            <person name="Tonouchi N."/>
        </authorList>
    </citation>
    <scope>NUCLEOTIDE SEQUENCE</scope>
    <source>
        <strain evidence="2">NBRC 32176</strain>
    </source>
</reference>
<comment type="caution">
    <text evidence="2">The sequence shown here is derived from an EMBL/GenBank/DDBJ whole genome shotgun (WGS) entry which is preliminary data.</text>
</comment>
<protein>
    <submittedName>
        <fullName evidence="2">Unnamed protein product</fullName>
    </submittedName>
</protein>
<accession>A0A9W6WW08</accession>
<proteinExistence type="predicted"/>
<dbReference type="OrthoDB" id="94805at2759"/>
<sequence>MQEALRDAKRLFARWKRFGYDDKMLTLKKFPARVNKKQDFLKPYKQYVAWLDTHHPLPAVPGAKNSFDEAKLEKAIGDATYANVLFGRWKRRGFELDDVFYKLKAMGMKDDDEFYKRYADYKVWLDIHHPLKKTKKTKKTTAIELLFNAGRLDRAMADSNFAERLFRKWKRSGYASNQVFRKFERMGFKTNKNNIYSLYEKYFWWLEEHFPMKTKT</sequence>
<evidence type="ECO:0000259" key="1">
    <source>
        <dbReference type="PROSITE" id="PS50206"/>
    </source>
</evidence>
<name>A0A9W6WW08_9STRA</name>
<dbReference type="GO" id="GO:0005576">
    <property type="term" value="C:extracellular region"/>
    <property type="evidence" value="ECO:0007669"/>
    <property type="project" value="UniProtKB-SubCell"/>
</dbReference>
<keyword evidence="3" id="KW-1185">Reference proteome</keyword>
<dbReference type="Proteomes" id="UP001165083">
    <property type="component" value="Unassembled WGS sequence"/>
</dbReference>
<evidence type="ECO:0000313" key="3">
    <source>
        <dbReference type="Proteomes" id="UP001165083"/>
    </source>
</evidence>
<evidence type="ECO:0000313" key="2">
    <source>
        <dbReference type="EMBL" id="GMF18892.1"/>
    </source>
</evidence>
<gene>
    <name evidence="2" type="ORF">Plil01_000713500</name>
</gene>
<dbReference type="EMBL" id="BSXW01000329">
    <property type="protein sequence ID" value="GMF18892.1"/>
    <property type="molecule type" value="Genomic_DNA"/>
</dbReference>